<sequence length="198" mass="22073">MEEKRPDVDEAADQRADLEHLDPEGDVMLKLEDGEAARNFLVSSKILSLASPVFKTLFAPSFSEGTKLAELGYIEVSLHDDNPCAMRSMLAILHYQDATELDGADPKAIATFAICCDKYDCVKPIRPWVEAWFHNRLCISTAEDYGLILLAAHLFRSSEQFSSISAQIIRKMSPEFSTTWEANDILAFLPSIVIGETE</sequence>
<name>A0A0U1M674_TALIS</name>
<dbReference type="Pfam" id="PF00651">
    <property type="entry name" value="BTB"/>
    <property type="match status" value="1"/>
</dbReference>
<protein>
    <recommendedName>
        <fullName evidence="1">BTB domain-containing protein</fullName>
    </recommendedName>
</protein>
<dbReference type="PROSITE" id="PS50097">
    <property type="entry name" value="BTB"/>
    <property type="match status" value="1"/>
</dbReference>
<proteinExistence type="predicted"/>
<dbReference type="InterPro" id="IPR011333">
    <property type="entry name" value="SKP1/BTB/POZ_sf"/>
</dbReference>
<accession>A0A0U1M674</accession>
<dbReference type="SUPFAM" id="SSF54695">
    <property type="entry name" value="POZ domain"/>
    <property type="match status" value="1"/>
</dbReference>
<organism evidence="2 3">
    <name type="scientific">Talaromyces islandicus</name>
    <name type="common">Penicillium islandicum</name>
    <dbReference type="NCBI Taxonomy" id="28573"/>
    <lineage>
        <taxon>Eukaryota</taxon>
        <taxon>Fungi</taxon>
        <taxon>Dikarya</taxon>
        <taxon>Ascomycota</taxon>
        <taxon>Pezizomycotina</taxon>
        <taxon>Eurotiomycetes</taxon>
        <taxon>Eurotiomycetidae</taxon>
        <taxon>Eurotiales</taxon>
        <taxon>Trichocomaceae</taxon>
        <taxon>Talaromyces</taxon>
        <taxon>Talaromyces sect. Islandici</taxon>
    </lineage>
</organism>
<dbReference type="EMBL" id="CVMT01000009">
    <property type="protein sequence ID" value="CRG91088.1"/>
    <property type="molecule type" value="Genomic_DNA"/>
</dbReference>
<dbReference type="OrthoDB" id="5275938at2759"/>
<evidence type="ECO:0000259" key="1">
    <source>
        <dbReference type="PROSITE" id="PS50097"/>
    </source>
</evidence>
<gene>
    <name evidence="2" type="ORF">PISL3812_08136</name>
</gene>
<dbReference type="Gene3D" id="3.30.710.10">
    <property type="entry name" value="Potassium Channel Kv1.1, Chain A"/>
    <property type="match status" value="1"/>
</dbReference>
<reference evidence="2 3" key="1">
    <citation type="submission" date="2015-04" db="EMBL/GenBank/DDBJ databases">
        <authorList>
            <person name="Syromyatnikov M.Y."/>
            <person name="Popov V.N."/>
        </authorList>
    </citation>
    <scope>NUCLEOTIDE SEQUENCE [LARGE SCALE GENOMIC DNA]</scope>
    <source>
        <strain evidence="2">WF-38-12</strain>
    </source>
</reference>
<dbReference type="OMA" id="KYAWADD"/>
<evidence type="ECO:0000313" key="3">
    <source>
        <dbReference type="Proteomes" id="UP000054383"/>
    </source>
</evidence>
<dbReference type="AlphaFoldDB" id="A0A0U1M674"/>
<dbReference type="InterPro" id="IPR000210">
    <property type="entry name" value="BTB/POZ_dom"/>
</dbReference>
<dbReference type="CDD" id="cd18186">
    <property type="entry name" value="BTB_POZ_ZBTB_KLHL-like"/>
    <property type="match status" value="1"/>
</dbReference>
<dbReference type="Proteomes" id="UP000054383">
    <property type="component" value="Unassembled WGS sequence"/>
</dbReference>
<dbReference type="STRING" id="28573.A0A0U1M674"/>
<evidence type="ECO:0000313" key="2">
    <source>
        <dbReference type="EMBL" id="CRG91088.1"/>
    </source>
</evidence>
<feature type="domain" description="BTB" evidence="1">
    <location>
        <begin position="25"/>
        <end position="94"/>
    </location>
</feature>
<keyword evidence="3" id="KW-1185">Reference proteome</keyword>